<accession>A0ABN9R949</accession>
<name>A0ABN9R949_9DINO</name>
<feature type="non-terminal residue" evidence="2">
    <location>
        <position position="232"/>
    </location>
</feature>
<sequence>EVDLDAVRGLFSRRLSSQSVRSGADAQRPPAFAAKPGDDGGVVHAASSRTSDASSAQRADSPLDYELPPDGIDCSDVELDDQIERVLSRPPNSLSRSFRSAGSRSSRWRRGGEEEALSRGLAVTAAQGQRKVVAYPAIADGQKVEYFSDTHARWLPGIVHVRARAGRDGGPRVRYDVEIVKGQRRCHVSLDQLREPLQQGELVEVFSRRRRGFLPGAIEGEQAAGAATLGYK</sequence>
<proteinExistence type="predicted"/>
<feature type="compositionally biased region" description="Low complexity" evidence="1">
    <location>
        <begin position="93"/>
        <end position="105"/>
    </location>
</feature>
<keyword evidence="3" id="KW-1185">Reference proteome</keyword>
<dbReference type="EMBL" id="CAUYUJ010005908">
    <property type="protein sequence ID" value="CAK0815418.1"/>
    <property type="molecule type" value="Genomic_DNA"/>
</dbReference>
<feature type="non-terminal residue" evidence="2">
    <location>
        <position position="1"/>
    </location>
</feature>
<comment type="caution">
    <text evidence="2">The sequence shown here is derived from an EMBL/GenBank/DDBJ whole genome shotgun (WGS) entry which is preliminary data.</text>
</comment>
<organism evidence="2 3">
    <name type="scientific">Prorocentrum cordatum</name>
    <dbReference type="NCBI Taxonomy" id="2364126"/>
    <lineage>
        <taxon>Eukaryota</taxon>
        <taxon>Sar</taxon>
        <taxon>Alveolata</taxon>
        <taxon>Dinophyceae</taxon>
        <taxon>Prorocentrales</taxon>
        <taxon>Prorocentraceae</taxon>
        <taxon>Prorocentrum</taxon>
    </lineage>
</organism>
<gene>
    <name evidence="2" type="ORF">PCOR1329_LOCUS18724</name>
</gene>
<evidence type="ECO:0000313" key="3">
    <source>
        <dbReference type="Proteomes" id="UP001189429"/>
    </source>
</evidence>
<evidence type="ECO:0000313" key="2">
    <source>
        <dbReference type="EMBL" id="CAK0815418.1"/>
    </source>
</evidence>
<feature type="region of interest" description="Disordered" evidence="1">
    <location>
        <begin position="15"/>
        <end position="71"/>
    </location>
</feature>
<dbReference type="Proteomes" id="UP001189429">
    <property type="component" value="Unassembled WGS sequence"/>
</dbReference>
<feature type="compositionally biased region" description="Low complexity" evidence="1">
    <location>
        <begin position="45"/>
        <end position="60"/>
    </location>
</feature>
<reference evidence="2" key="1">
    <citation type="submission" date="2023-10" db="EMBL/GenBank/DDBJ databases">
        <authorList>
            <person name="Chen Y."/>
            <person name="Shah S."/>
            <person name="Dougan E. K."/>
            <person name="Thang M."/>
            <person name="Chan C."/>
        </authorList>
    </citation>
    <scope>NUCLEOTIDE SEQUENCE [LARGE SCALE GENOMIC DNA]</scope>
</reference>
<protein>
    <submittedName>
        <fullName evidence="2">Uncharacterized protein</fullName>
    </submittedName>
</protein>
<feature type="region of interest" description="Disordered" evidence="1">
    <location>
        <begin position="86"/>
        <end position="113"/>
    </location>
</feature>
<evidence type="ECO:0000256" key="1">
    <source>
        <dbReference type="SAM" id="MobiDB-lite"/>
    </source>
</evidence>